<organism evidence="4 5">
    <name type="scientific">Adineta steineri</name>
    <dbReference type="NCBI Taxonomy" id="433720"/>
    <lineage>
        <taxon>Eukaryota</taxon>
        <taxon>Metazoa</taxon>
        <taxon>Spiralia</taxon>
        <taxon>Gnathifera</taxon>
        <taxon>Rotifera</taxon>
        <taxon>Eurotatoria</taxon>
        <taxon>Bdelloidea</taxon>
        <taxon>Adinetida</taxon>
        <taxon>Adinetidae</taxon>
        <taxon>Adineta</taxon>
    </lineage>
</organism>
<dbReference type="PANTHER" id="PTHR24104">
    <property type="entry name" value="E3 UBIQUITIN-PROTEIN LIGASE NHLRC1-RELATED"/>
    <property type="match status" value="1"/>
</dbReference>
<evidence type="ECO:0000256" key="2">
    <source>
        <dbReference type="PROSITE-ProRule" id="PRU00504"/>
    </source>
</evidence>
<dbReference type="InterPro" id="IPR050952">
    <property type="entry name" value="TRIM-NHL_E3_ligases"/>
</dbReference>
<feature type="repeat" description="NHL" evidence="2">
    <location>
        <begin position="302"/>
        <end position="335"/>
    </location>
</feature>
<evidence type="ECO:0000313" key="5">
    <source>
        <dbReference type="Proteomes" id="UP000663845"/>
    </source>
</evidence>
<comment type="caution">
    <text evidence="4">The sequence shown here is derived from an EMBL/GenBank/DDBJ whole genome shotgun (WGS) entry which is preliminary data.</text>
</comment>
<proteinExistence type="predicted"/>
<evidence type="ECO:0008006" key="6">
    <source>
        <dbReference type="Google" id="ProtNLM"/>
    </source>
</evidence>
<keyword evidence="1" id="KW-0677">Repeat</keyword>
<dbReference type="PROSITE" id="PS51125">
    <property type="entry name" value="NHL"/>
    <property type="match status" value="1"/>
</dbReference>
<dbReference type="EMBL" id="CAJNOG010000282">
    <property type="protein sequence ID" value="CAF1143560.1"/>
    <property type="molecule type" value="Genomic_DNA"/>
</dbReference>
<feature type="signal peptide" evidence="3">
    <location>
        <begin position="1"/>
        <end position="16"/>
    </location>
</feature>
<dbReference type="InterPro" id="IPR011042">
    <property type="entry name" value="6-blade_b-propeller_TolB-like"/>
</dbReference>
<dbReference type="CDD" id="cd05819">
    <property type="entry name" value="NHL"/>
    <property type="match status" value="1"/>
</dbReference>
<evidence type="ECO:0000256" key="1">
    <source>
        <dbReference type="ARBA" id="ARBA00022737"/>
    </source>
</evidence>
<dbReference type="SUPFAM" id="SSF101898">
    <property type="entry name" value="NHL repeat"/>
    <property type="match status" value="1"/>
</dbReference>
<reference evidence="4" key="1">
    <citation type="submission" date="2021-02" db="EMBL/GenBank/DDBJ databases">
        <authorList>
            <person name="Nowell W R."/>
        </authorList>
    </citation>
    <scope>NUCLEOTIDE SEQUENCE</scope>
</reference>
<name>A0A814SA07_9BILA</name>
<evidence type="ECO:0000313" key="4">
    <source>
        <dbReference type="EMBL" id="CAF1143560.1"/>
    </source>
</evidence>
<accession>A0A814SA07</accession>
<dbReference type="GO" id="GO:0008270">
    <property type="term" value="F:zinc ion binding"/>
    <property type="evidence" value="ECO:0007669"/>
    <property type="project" value="UniProtKB-KW"/>
</dbReference>
<keyword evidence="3" id="KW-0732">Signal</keyword>
<protein>
    <recommendedName>
        <fullName evidence="6">NHL repeat containing protein</fullName>
    </recommendedName>
</protein>
<dbReference type="Gene3D" id="2.120.10.30">
    <property type="entry name" value="TolB, C-terminal domain"/>
    <property type="match status" value="1"/>
</dbReference>
<gene>
    <name evidence="4" type="ORF">JYZ213_LOCUS23694</name>
</gene>
<dbReference type="AlphaFoldDB" id="A0A814SA07"/>
<evidence type="ECO:0000256" key="3">
    <source>
        <dbReference type="SAM" id="SignalP"/>
    </source>
</evidence>
<feature type="chain" id="PRO_5032546361" description="NHL repeat containing protein" evidence="3">
    <location>
        <begin position="17"/>
        <end position="721"/>
    </location>
</feature>
<dbReference type="Gene3D" id="2.40.10.500">
    <property type="match status" value="2"/>
</dbReference>
<dbReference type="InterPro" id="IPR001258">
    <property type="entry name" value="NHL_repeat"/>
</dbReference>
<dbReference type="PANTHER" id="PTHR24104:SF25">
    <property type="entry name" value="PROTEIN LIN-41"/>
    <property type="match status" value="1"/>
</dbReference>
<sequence length="721" mass="79406">MFCIFFVLLVFSTGGGIFISKIDNNILIGNISESLWNVTQNQCICEMIQSNGIISTLNYFATNQTCQLFYTNDSSIIIESNVNSSLIFMNQSAIFIAQNQITSTTASTTTTTTTGELLIISQVIGKRLCSQPTWSQTATTIFGSPAGINGSTLSLLYGPIGMYYDDTNNMLIVADTGNQRILQFSLNNPLSVATVIAGSNGYGCSMNQFEAPDGIGVDSSGQLYVTDYFCGQVVRFPSNSNSTTSGTLLGSVALPTLVSVNRLTNDTYVVSNNDSAVYKFVGGNGPAVLVAGGNGNGNALNQLSYPVGVYYDYLYTNSLYVADTSNNRIMKYPSGSTIGTYGIVVAGGNGPGSEANQLNNPRSVLVDSSGALYIADGINNRIQRWLQNATNGTTIVGGTLGTAANQLYFPETVLFDKYNNLLTTSCIYHLKFNEMSVTQSKRTSIKLFLVGLSITIIYLLFNRKTMPSIINTAPKILNTAPTIHSQSKPKAFIITANCSSIRFNSTKQNIERAFPNFFNISCFLAISLNDSRVDASSAVLFKKWMSNLLAFVDLWTYEIPKYSENNEYEWSFVFEDDVNFCDPSLVSLKNFIKPLKEFMERPQLKFQDGFFYLGICGPEYNNQSQIIISENTNNNLISRKGYGFCLHATGITAKRSKIFWGEISSYRPNANDKSLDYQLREYSIKSKKHFYTFGTNFHYPPGTGHFGVAFQDRGKFWSSIS</sequence>
<dbReference type="Proteomes" id="UP000663845">
    <property type="component" value="Unassembled WGS sequence"/>
</dbReference>